<evidence type="ECO:0000256" key="2">
    <source>
        <dbReference type="SAM" id="MobiDB-lite"/>
    </source>
</evidence>
<name>A0A5B7EIT5_PORTR</name>
<sequence length="88" mass="9640">MKSGKELGRDTIVAIITLYKEGYNCKDIATHVGIGVLQVKKKTKKFQDGGGDAIPTPKPRSGQPRKISNHISKFHSPLQYNSCIKATT</sequence>
<gene>
    <name evidence="3" type="ORF">E2C01_026519</name>
</gene>
<accession>A0A5B7EIT5</accession>
<comment type="subcellular location">
    <subcellularLocation>
        <location evidence="1">Nucleus</location>
    </subcellularLocation>
</comment>
<proteinExistence type="predicted"/>
<dbReference type="Proteomes" id="UP000324222">
    <property type="component" value="Unassembled WGS sequence"/>
</dbReference>
<dbReference type="AlphaFoldDB" id="A0A5B7EIT5"/>
<keyword evidence="4" id="KW-1185">Reference proteome</keyword>
<dbReference type="InterPro" id="IPR009057">
    <property type="entry name" value="Homeodomain-like_sf"/>
</dbReference>
<reference evidence="3 4" key="1">
    <citation type="submission" date="2019-05" db="EMBL/GenBank/DDBJ databases">
        <title>Another draft genome of Portunus trituberculatus and its Hox gene families provides insights of decapod evolution.</title>
        <authorList>
            <person name="Jeong J.-H."/>
            <person name="Song I."/>
            <person name="Kim S."/>
            <person name="Choi T."/>
            <person name="Kim D."/>
            <person name="Ryu S."/>
            <person name="Kim W."/>
        </authorList>
    </citation>
    <scope>NUCLEOTIDE SEQUENCE [LARGE SCALE GENOMIC DNA]</scope>
    <source>
        <tissue evidence="3">Muscle</tissue>
    </source>
</reference>
<feature type="region of interest" description="Disordered" evidence="2">
    <location>
        <begin position="45"/>
        <end position="67"/>
    </location>
</feature>
<dbReference type="SUPFAM" id="SSF46689">
    <property type="entry name" value="Homeodomain-like"/>
    <property type="match status" value="1"/>
</dbReference>
<dbReference type="GO" id="GO:0005634">
    <property type="term" value="C:nucleus"/>
    <property type="evidence" value="ECO:0007669"/>
    <property type="project" value="UniProtKB-SubCell"/>
</dbReference>
<organism evidence="3 4">
    <name type="scientific">Portunus trituberculatus</name>
    <name type="common">Swimming crab</name>
    <name type="synonym">Neptunus trituberculatus</name>
    <dbReference type="NCBI Taxonomy" id="210409"/>
    <lineage>
        <taxon>Eukaryota</taxon>
        <taxon>Metazoa</taxon>
        <taxon>Ecdysozoa</taxon>
        <taxon>Arthropoda</taxon>
        <taxon>Crustacea</taxon>
        <taxon>Multicrustacea</taxon>
        <taxon>Malacostraca</taxon>
        <taxon>Eumalacostraca</taxon>
        <taxon>Eucarida</taxon>
        <taxon>Decapoda</taxon>
        <taxon>Pleocyemata</taxon>
        <taxon>Brachyura</taxon>
        <taxon>Eubrachyura</taxon>
        <taxon>Portunoidea</taxon>
        <taxon>Portunidae</taxon>
        <taxon>Portuninae</taxon>
        <taxon>Portunus</taxon>
    </lineage>
</organism>
<dbReference type="EMBL" id="VSRR010002777">
    <property type="protein sequence ID" value="MPC33177.1"/>
    <property type="molecule type" value="Genomic_DNA"/>
</dbReference>
<evidence type="ECO:0000256" key="1">
    <source>
        <dbReference type="ARBA" id="ARBA00004123"/>
    </source>
</evidence>
<evidence type="ECO:0000313" key="3">
    <source>
        <dbReference type="EMBL" id="MPC33177.1"/>
    </source>
</evidence>
<comment type="caution">
    <text evidence="3">The sequence shown here is derived from an EMBL/GenBank/DDBJ whole genome shotgun (WGS) entry which is preliminary data.</text>
</comment>
<protein>
    <recommendedName>
        <fullName evidence="5">HTH psq-type domain-containing protein</fullName>
    </recommendedName>
</protein>
<evidence type="ECO:0008006" key="5">
    <source>
        <dbReference type="Google" id="ProtNLM"/>
    </source>
</evidence>
<evidence type="ECO:0000313" key="4">
    <source>
        <dbReference type="Proteomes" id="UP000324222"/>
    </source>
</evidence>